<dbReference type="AlphaFoldDB" id="A0A1H5G6P7"/>
<organism evidence="3 4">
    <name type="scientific">Bradyrhizobium erythrophlei</name>
    <dbReference type="NCBI Taxonomy" id="1437360"/>
    <lineage>
        <taxon>Bacteria</taxon>
        <taxon>Pseudomonadati</taxon>
        <taxon>Pseudomonadota</taxon>
        <taxon>Alphaproteobacteria</taxon>
        <taxon>Hyphomicrobiales</taxon>
        <taxon>Nitrobacteraceae</taxon>
        <taxon>Bradyrhizobium</taxon>
    </lineage>
</organism>
<dbReference type="InterPro" id="IPR036005">
    <property type="entry name" value="Creatinase/aminopeptidase-like"/>
</dbReference>
<keyword evidence="3" id="KW-0031">Aminopeptidase</keyword>
<evidence type="ECO:0000259" key="2">
    <source>
        <dbReference type="Pfam" id="PF01321"/>
    </source>
</evidence>
<dbReference type="EMBL" id="FNTH01000001">
    <property type="protein sequence ID" value="SEE11320.1"/>
    <property type="molecule type" value="Genomic_DNA"/>
</dbReference>
<protein>
    <submittedName>
        <fullName evidence="3">Xaa-Pro aminopeptidase</fullName>
    </submittedName>
</protein>
<dbReference type="Pfam" id="PF01321">
    <property type="entry name" value="Creatinase_N"/>
    <property type="match status" value="1"/>
</dbReference>
<gene>
    <name evidence="3" type="ORF">SAMN05444164_6950</name>
</gene>
<dbReference type="InterPro" id="IPR050659">
    <property type="entry name" value="Peptidase_M24B"/>
</dbReference>
<dbReference type="OrthoDB" id="9806388at2"/>
<name>A0A1H5G6P7_9BRAD</name>
<dbReference type="InterPro" id="IPR000994">
    <property type="entry name" value="Pept_M24"/>
</dbReference>
<dbReference type="InterPro" id="IPR000587">
    <property type="entry name" value="Creatinase_N"/>
</dbReference>
<dbReference type="SUPFAM" id="SSF55920">
    <property type="entry name" value="Creatinase/aminopeptidase"/>
    <property type="match status" value="1"/>
</dbReference>
<dbReference type="PANTHER" id="PTHR46112:SF3">
    <property type="entry name" value="AMINOPEPTIDASE YPDF"/>
    <property type="match status" value="1"/>
</dbReference>
<dbReference type="InterPro" id="IPR029149">
    <property type="entry name" value="Creatin/AminoP/Spt16_N"/>
</dbReference>
<dbReference type="CDD" id="cd01066">
    <property type="entry name" value="APP_MetAP"/>
    <property type="match status" value="1"/>
</dbReference>
<evidence type="ECO:0000313" key="4">
    <source>
        <dbReference type="Proteomes" id="UP000198992"/>
    </source>
</evidence>
<evidence type="ECO:0000313" key="3">
    <source>
        <dbReference type="EMBL" id="SEE11320.1"/>
    </source>
</evidence>
<feature type="domain" description="Creatinase N-terminal" evidence="2">
    <location>
        <begin position="11"/>
        <end position="155"/>
    </location>
</feature>
<proteinExistence type="predicted"/>
<accession>A0A1H5G6P7</accession>
<dbReference type="Proteomes" id="UP000198992">
    <property type="component" value="Unassembled WGS sequence"/>
</dbReference>
<sequence length="376" mass="42046">MKAAAKDFVQLARLEREMDAQGLDAIVARAGVNFTYLAGFAYPGTLARHLDLADSPRGVYLVWPRKGEPRIVVNAIAKDLPERDSFVDHFDVYEGYTEPPIERLAKTLGDMGLADGKVGFETNFINAADWEALRDKLPKMRTSDCVALMDHVRAVKTKAELARFKLGADMLDDAYLACFPTVRPGMRERDLHAALMAYCLSHGSEFTHGILNSSRNTISYGGESDFAFAAGDAIRTDYVTYVKGYPGHQSRCAVVGKPSEEQRREYAVIRDIYRAANEQLVPGKTAGEVYRFVVERFAAKGMVYKSMLAGHSVGAWWHQQEPVISRDNPRRLEEGMVIAMEPHINHWHIQDMLLIGPNGPELISDRFPTDEIFSCV</sequence>
<dbReference type="PANTHER" id="PTHR46112">
    <property type="entry name" value="AMINOPEPTIDASE"/>
    <property type="match status" value="1"/>
</dbReference>
<dbReference type="Pfam" id="PF00557">
    <property type="entry name" value="Peptidase_M24"/>
    <property type="match status" value="1"/>
</dbReference>
<dbReference type="GO" id="GO:0004177">
    <property type="term" value="F:aminopeptidase activity"/>
    <property type="evidence" value="ECO:0007669"/>
    <property type="project" value="UniProtKB-KW"/>
</dbReference>
<dbReference type="RefSeq" id="WP_092124250.1">
    <property type="nucleotide sequence ID" value="NZ_FNTH01000001.1"/>
</dbReference>
<reference evidence="3 4" key="1">
    <citation type="submission" date="2016-10" db="EMBL/GenBank/DDBJ databases">
        <authorList>
            <person name="de Groot N.N."/>
        </authorList>
    </citation>
    <scope>NUCLEOTIDE SEQUENCE [LARGE SCALE GENOMIC DNA]</scope>
    <source>
        <strain evidence="3 4">MT12</strain>
    </source>
</reference>
<keyword evidence="3" id="KW-0378">Hydrolase</keyword>
<dbReference type="Gene3D" id="3.90.230.10">
    <property type="entry name" value="Creatinase/methionine aminopeptidase superfamily"/>
    <property type="match status" value="1"/>
</dbReference>
<dbReference type="SUPFAM" id="SSF53092">
    <property type="entry name" value="Creatinase/prolidase N-terminal domain"/>
    <property type="match status" value="1"/>
</dbReference>
<evidence type="ECO:0000259" key="1">
    <source>
        <dbReference type="Pfam" id="PF00557"/>
    </source>
</evidence>
<feature type="domain" description="Peptidase M24" evidence="1">
    <location>
        <begin position="168"/>
        <end position="355"/>
    </location>
</feature>
<dbReference type="Gene3D" id="3.40.350.10">
    <property type="entry name" value="Creatinase/prolidase N-terminal domain"/>
    <property type="match status" value="1"/>
</dbReference>
<keyword evidence="3" id="KW-0645">Protease</keyword>